<evidence type="ECO:0000259" key="1">
    <source>
        <dbReference type="Pfam" id="PF03819"/>
    </source>
</evidence>
<organism evidence="2 3">
    <name type="scientific">Candidatus Woesebacteria bacterium GW2011_GWA1_39_21</name>
    <dbReference type="NCBI Taxonomy" id="1618550"/>
    <lineage>
        <taxon>Bacteria</taxon>
        <taxon>Candidatus Woeseibacteriota</taxon>
    </lineage>
</organism>
<comment type="caution">
    <text evidence="2">The sequence shown here is derived from an EMBL/GenBank/DDBJ whole genome shotgun (WGS) entry which is preliminary data.</text>
</comment>
<name>A0A0G0QJH7_9BACT</name>
<reference evidence="2 3" key="1">
    <citation type="journal article" date="2015" name="Nature">
        <title>rRNA introns, odd ribosomes, and small enigmatic genomes across a large radiation of phyla.</title>
        <authorList>
            <person name="Brown C.T."/>
            <person name="Hug L.A."/>
            <person name="Thomas B.C."/>
            <person name="Sharon I."/>
            <person name="Castelle C.J."/>
            <person name="Singh A."/>
            <person name="Wilkins M.J."/>
            <person name="Williams K.H."/>
            <person name="Banfield J.F."/>
        </authorList>
    </citation>
    <scope>NUCLEOTIDE SEQUENCE [LARGE SCALE GENOMIC DNA]</scope>
</reference>
<protein>
    <submittedName>
        <fullName evidence="2">MazG nucleotide pyrophosphohydrolase</fullName>
    </submittedName>
</protein>
<keyword evidence="2" id="KW-0378">Hydrolase</keyword>
<dbReference type="InterPro" id="IPR004518">
    <property type="entry name" value="MazG-like_dom"/>
</dbReference>
<dbReference type="STRING" id="1618550.UT39_C0018G0048"/>
<proteinExistence type="predicted"/>
<evidence type="ECO:0000313" key="2">
    <source>
        <dbReference type="EMBL" id="KKR10575.1"/>
    </source>
</evidence>
<dbReference type="InterPro" id="IPR011379">
    <property type="entry name" value="MazG-related_GP37"/>
</dbReference>
<dbReference type="SUPFAM" id="SSF101386">
    <property type="entry name" value="all-alpha NTP pyrophosphatases"/>
    <property type="match status" value="1"/>
</dbReference>
<dbReference type="Pfam" id="PF03819">
    <property type="entry name" value="MazG"/>
    <property type="match status" value="1"/>
</dbReference>
<accession>A0A0G0QJH7</accession>
<dbReference type="Proteomes" id="UP000034246">
    <property type="component" value="Unassembled WGS sequence"/>
</dbReference>
<gene>
    <name evidence="2" type="ORF">UT39_C0018G0048</name>
</gene>
<dbReference type="AlphaFoldDB" id="A0A0G0QJH7"/>
<dbReference type="EMBL" id="LBWP01000018">
    <property type="protein sequence ID" value="KKR10575.1"/>
    <property type="molecule type" value="Genomic_DNA"/>
</dbReference>
<evidence type="ECO:0000313" key="3">
    <source>
        <dbReference type="Proteomes" id="UP000034246"/>
    </source>
</evidence>
<dbReference type="CDD" id="cd11541">
    <property type="entry name" value="NTP-PPase_u4"/>
    <property type="match status" value="1"/>
</dbReference>
<dbReference type="PIRSF" id="PIRSF006639">
    <property type="entry name" value="UCP006639_pph"/>
    <property type="match status" value="1"/>
</dbReference>
<sequence length="120" mass="13828">MKSKTLSLKKYQKLVKTTAKVDYQKKEDEIVNWGLGVTGEAGDLAGCIKKTVFHKNDQTAGVRENVGDTMWYLAMICNFYGWNFEEVLFENILKLKKRYSKCFSSKEASRGGTRIDWNEK</sequence>
<dbReference type="GO" id="GO:0016787">
    <property type="term" value="F:hydrolase activity"/>
    <property type="evidence" value="ECO:0007669"/>
    <property type="project" value="UniProtKB-KW"/>
</dbReference>
<feature type="domain" description="NTP pyrophosphohydrolase MazG-like" evidence="1">
    <location>
        <begin position="37"/>
        <end position="103"/>
    </location>
</feature>
<dbReference type="Gene3D" id="1.10.287.1080">
    <property type="entry name" value="MazG-like"/>
    <property type="match status" value="1"/>
</dbReference>